<reference evidence="5" key="2">
    <citation type="journal article" date="2017" name="J. Anim. Genet.">
        <title>Multiple reference genome sequences of hot pepper reveal the massive evolution of plant disease resistance genes by retroduplication.</title>
        <authorList>
            <person name="Kim S."/>
            <person name="Park J."/>
            <person name="Yeom S.-I."/>
            <person name="Kim Y.-M."/>
            <person name="Seo E."/>
            <person name="Kim K.-T."/>
            <person name="Kim M.-S."/>
            <person name="Lee J.M."/>
            <person name="Cheong K."/>
            <person name="Shin H.-S."/>
            <person name="Kim S.-B."/>
            <person name="Han K."/>
            <person name="Lee J."/>
            <person name="Park M."/>
            <person name="Lee H.-A."/>
            <person name="Lee H.-Y."/>
            <person name="Lee Y."/>
            <person name="Oh S."/>
            <person name="Lee J.H."/>
            <person name="Choi E."/>
            <person name="Choi E."/>
            <person name="Lee S.E."/>
            <person name="Jeon J."/>
            <person name="Kim H."/>
            <person name="Choi G."/>
            <person name="Song H."/>
            <person name="Lee J."/>
            <person name="Lee S.-C."/>
            <person name="Kwon J.-K."/>
            <person name="Lee H.-Y."/>
            <person name="Koo N."/>
            <person name="Hong Y."/>
            <person name="Kim R.W."/>
            <person name="Kang W.-H."/>
            <person name="Huh J.H."/>
            <person name="Kang B.-C."/>
            <person name="Yang T.-J."/>
            <person name="Lee Y.-H."/>
            <person name="Bennetzen J.L."/>
            <person name="Choi D."/>
        </authorList>
    </citation>
    <scope>NUCLEOTIDE SEQUENCE [LARGE SCALE GENOMIC DNA]</scope>
    <source>
        <strain evidence="5">cv. PBC81</strain>
    </source>
</reference>
<keyword evidence="5" id="KW-1185">Reference proteome</keyword>
<reference evidence="4 5" key="1">
    <citation type="journal article" date="2017" name="Genome Biol.">
        <title>New reference genome sequences of hot pepper reveal the massive evolution of plant disease-resistance genes by retroduplication.</title>
        <authorList>
            <person name="Kim S."/>
            <person name="Park J."/>
            <person name="Yeom S.I."/>
            <person name="Kim Y.M."/>
            <person name="Seo E."/>
            <person name="Kim K.T."/>
            <person name="Kim M.S."/>
            <person name="Lee J.M."/>
            <person name="Cheong K."/>
            <person name="Shin H.S."/>
            <person name="Kim S.B."/>
            <person name="Han K."/>
            <person name="Lee J."/>
            <person name="Park M."/>
            <person name="Lee H.A."/>
            <person name="Lee H.Y."/>
            <person name="Lee Y."/>
            <person name="Oh S."/>
            <person name="Lee J.H."/>
            <person name="Choi E."/>
            <person name="Choi E."/>
            <person name="Lee S.E."/>
            <person name="Jeon J."/>
            <person name="Kim H."/>
            <person name="Choi G."/>
            <person name="Song H."/>
            <person name="Lee J."/>
            <person name="Lee S.C."/>
            <person name="Kwon J.K."/>
            <person name="Lee H.Y."/>
            <person name="Koo N."/>
            <person name="Hong Y."/>
            <person name="Kim R.W."/>
            <person name="Kang W.H."/>
            <person name="Huh J.H."/>
            <person name="Kang B.C."/>
            <person name="Yang T.J."/>
            <person name="Lee Y.H."/>
            <person name="Bennetzen J.L."/>
            <person name="Choi D."/>
        </authorList>
    </citation>
    <scope>NUCLEOTIDE SEQUENCE [LARGE SCALE GENOMIC DNA]</scope>
    <source>
        <strain evidence="5">cv. PBC81</strain>
    </source>
</reference>
<dbReference type="InterPro" id="IPR043502">
    <property type="entry name" value="DNA/RNA_pol_sf"/>
</dbReference>
<feature type="domain" description="Reverse transcriptase Ty1/copia-type" evidence="3">
    <location>
        <begin position="163"/>
        <end position="262"/>
    </location>
</feature>
<protein>
    <recommendedName>
        <fullName evidence="6">VQ domain-containing protein</fullName>
    </recommendedName>
</protein>
<dbReference type="Proteomes" id="UP000224567">
    <property type="component" value="Unassembled WGS sequence"/>
</dbReference>
<dbReference type="SUPFAM" id="SSF56672">
    <property type="entry name" value="DNA/RNA polymerases"/>
    <property type="match status" value="1"/>
</dbReference>
<name>A0A2G2WZN5_CAPBA</name>
<evidence type="ECO:0000313" key="5">
    <source>
        <dbReference type="Proteomes" id="UP000224567"/>
    </source>
</evidence>
<dbReference type="PANTHER" id="PTHR33179">
    <property type="entry name" value="VQ MOTIF-CONTAINING PROTEIN"/>
    <property type="match status" value="1"/>
</dbReference>
<evidence type="ECO:0008006" key="6">
    <source>
        <dbReference type="Google" id="ProtNLM"/>
    </source>
</evidence>
<comment type="caution">
    <text evidence="4">The sequence shown here is derived from an EMBL/GenBank/DDBJ whole genome shotgun (WGS) entry which is preliminary data.</text>
</comment>
<feature type="compositionally biased region" description="Basic residues" evidence="1">
    <location>
        <begin position="560"/>
        <end position="569"/>
    </location>
</feature>
<dbReference type="EMBL" id="MLFT02000004">
    <property type="protein sequence ID" value="PHT50661.1"/>
    <property type="molecule type" value="Genomic_DNA"/>
</dbReference>
<evidence type="ECO:0000259" key="3">
    <source>
        <dbReference type="Pfam" id="PF07727"/>
    </source>
</evidence>
<gene>
    <name evidence="4" type="ORF">CQW23_10408</name>
</gene>
<feature type="compositionally biased region" description="Polar residues" evidence="1">
    <location>
        <begin position="779"/>
        <end position="793"/>
    </location>
</feature>
<feature type="region of interest" description="Disordered" evidence="1">
    <location>
        <begin position="546"/>
        <end position="572"/>
    </location>
</feature>
<dbReference type="Pfam" id="PF07727">
    <property type="entry name" value="RVT_2"/>
    <property type="match status" value="1"/>
</dbReference>
<feature type="compositionally biased region" description="Low complexity" evidence="1">
    <location>
        <begin position="390"/>
        <end position="404"/>
    </location>
</feature>
<feature type="region of interest" description="Disordered" evidence="1">
    <location>
        <begin position="389"/>
        <end position="456"/>
    </location>
</feature>
<feature type="domain" description="VQ" evidence="2">
    <location>
        <begin position="570"/>
        <end position="597"/>
    </location>
</feature>
<dbReference type="OrthoDB" id="780193at2759"/>
<accession>A0A2G2WZN5</accession>
<dbReference type="InterPro" id="IPR008889">
    <property type="entry name" value="VQ"/>
</dbReference>
<dbReference type="InterPro" id="IPR039609">
    <property type="entry name" value="VQ_15/22"/>
</dbReference>
<feature type="compositionally biased region" description="Polar residues" evidence="1">
    <location>
        <begin position="414"/>
        <end position="456"/>
    </location>
</feature>
<dbReference type="Pfam" id="PF05678">
    <property type="entry name" value="VQ"/>
    <property type="match status" value="1"/>
</dbReference>
<dbReference type="AlphaFoldDB" id="A0A2G2WZN5"/>
<proteinExistence type="predicted"/>
<evidence type="ECO:0000256" key="1">
    <source>
        <dbReference type="SAM" id="MobiDB-lite"/>
    </source>
</evidence>
<feature type="region of interest" description="Disordered" evidence="1">
    <location>
        <begin position="770"/>
        <end position="802"/>
    </location>
</feature>
<dbReference type="PANTHER" id="PTHR33179:SF58">
    <property type="entry name" value="OS08G0409500 PROTEIN"/>
    <property type="match status" value="1"/>
</dbReference>
<feature type="compositionally biased region" description="Polar residues" evidence="1">
    <location>
        <begin position="546"/>
        <end position="558"/>
    </location>
</feature>
<evidence type="ECO:0000259" key="2">
    <source>
        <dbReference type="Pfam" id="PF05678"/>
    </source>
</evidence>
<sequence length="860" mass="93743">MMMPSKFEENINTMMMFGEFRENIDTMMMPGKFGGNIDTMMMPGEFCGNIDTMMMPDGFEENIDTMMMSGELEENINTMMMSGESGENVDVMMSCGETLYKCMCIHDLCTGKVKEIGKVLDGLYVINTRQRTDHQRSRSCLQAGNMMTEDLWHKRMGHVPIVVLKRVSATKNWDVYHMDVYNAFLHSELNEKVYMTLAPGFACTNKAGKACKLLKSVYGLKQASRQWNIKLTSALIYSGFSQSHLDYSLFTKHVDGHIMVVLVFSRGKLVLAPLELHHKLTSAEFNAYIGGDSANSDSLLRVPTSYQRLVGGLLYITMTRPDIFFVVQTLSQDMHSPKLSHMTFRVVRYLKSAPGLRILLSSQAGSQLQAFCDADWGLNLRAEERKIVEGMDSGNSGSMQSSSGGDEEYDSRGESISTFLNNSNNSLPHFGSISSHNNNPPFLSPPHQQHPNSNTFFDTAASLFPQSSNPQFNTNDLIWSSSRGLRSEYNLNNFTPSSSAPLSSSSNVAGGAQVLHHGQNPFSGSSSLPTVQQPTIGTAANVVRASNSAQPDHQTNVAKNPKKRTRASRRAPTTVLTTDTTNFRQMVQEFTGIPTAPFTGSPYTRRLDLFSTAGSTMRSSHLDSLGPLYPLRPSAQKVQVSPFMPQLSSSSATSSSLLSSSMIDALMPTNTPGNNNTIVGGVSAASASTSTSTNFQLGSSHLGIQKQAQNLFNMQNQILSFNAGAQVFNTKSSQGGGSNTINVPSLEELGISHEQQVSANLISAFQGGNNNNSNISSSQARNDGNNLSRLWRSSNHDGGQENQRLRSLDANNSNNGGGNYNLNCSGNSSTSEFHPDQIKGLENVCSAGEGPVSSWPCPDD</sequence>
<dbReference type="InterPro" id="IPR013103">
    <property type="entry name" value="RVT_2"/>
</dbReference>
<organism evidence="4 5">
    <name type="scientific">Capsicum baccatum</name>
    <name type="common">Peruvian pepper</name>
    <dbReference type="NCBI Taxonomy" id="33114"/>
    <lineage>
        <taxon>Eukaryota</taxon>
        <taxon>Viridiplantae</taxon>
        <taxon>Streptophyta</taxon>
        <taxon>Embryophyta</taxon>
        <taxon>Tracheophyta</taxon>
        <taxon>Spermatophyta</taxon>
        <taxon>Magnoliopsida</taxon>
        <taxon>eudicotyledons</taxon>
        <taxon>Gunneridae</taxon>
        <taxon>Pentapetalae</taxon>
        <taxon>asterids</taxon>
        <taxon>lamiids</taxon>
        <taxon>Solanales</taxon>
        <taxon>Solanaceae</taxon>
        <taxon>Solanoideae</taxon>
        <taxon>Capsiceae</taxon>
        <taxon>Capsicum</taxon>
    </lineage>
</organism>
<evidence type="ECO:0000313" key="4">
    <source>
        <dbReference type="EMBL" id="PHT50661.1"/>
    </source>
</evidence>